<keyword evidence="6 7" id="KW-0472">Membrane</keyword>
<dbReference type="GO" id="GO:0005886">
    <property type="term" value="C:plasma membrane"/>
    <property type="evidence" value="ECO:0007669"/>
    <property type="project" value="UniProtKB-SubCell"/>
</dbReference>
<gene>
    <name evidence="8" type="ORF">CRI94_12690</name>
</gene>
<keyword evidence="4 7" id="KW-0812">Transmembrane</keyword>
<evidence type="ECO:0000256" key="6">
    <source>
        <dbReference type="ARBA" id="ARBA00023136"/>
    </source>
</evidence>
<dbReference type="NCBIfam" id="NF009301">
    <property type="entry name" value="PRK12658.1"/>
    <property type="match status" value="1"/>
</dbReference>
<keyword evidence="3" id="KW-1003">Cell membrane</keyword>
<comment type="caution">
    <text evidence="8">The sequence shown here is derived from an EMBL/GenBank/DDBJ whole genome shotgun (WGS) entry which is preliminary data.</text>
</comment>
<name>A0A2A8CVW9_9BACT</name>
<sequence length="130" mass="14391">MELILAVVSGLLFAASFYLLLRRNLLRFVIGIIILGNAVNLLIFTMGRLTREVPPVIPYGQKTIEGAYANPLPQALILTAIVISFGLLAFTLVLIYRNYTVSETVDADNLMASEPKRDVDLQTEDKRLPA</sequence>
<evidence type="ECO:0000256" key="5">
    <source>
        <dbReference type="ARBA" id="ARBA00022989"/>
    </source>
</evidence>
<comment type="subcellular location">
    <subcellularLocation>
        <location evidence="1">Cell membrane</location>
        <topology evidence="1">Multi-pass membrane protein</topology>
    </subcellularLocation>
</comment>
<comment type="similarity">
    <text evidence="2">Belongs to the CPA3 antiporters (TC 2.A.63) subunit C family.</text>
</comment>
<dbReference type="EMBL" id="PDEQ01000006">
    <property type="protein sequence ID" value="PEN12855.1"/>
    <property type="molecule type" value="Genomic_DNA"/>
</dbReference>
<evidence type="ECO:0000313" key="8">
    <source>
        <dbReference type="EMBL" id="PEN12855.1"/>
    </source>
</evidence>
<evidence type="ECO:0000256" key="3">
    <source>
        <dbReference type="ARBA" id="ARBA00022475"/>
    </source>
</evidence>
<dbReference type="InterPro" id="IPR050601">
    <property type="entry name" value="CPA3_antiporter_subunitC"/>
</dbReference>
<dbReference type="Pfam" id="PF00420">
    <property type="entry name" value="Oxidored_q2"/>
    <property type="match status" value="1"/>
</dbReference>
<reference evidence="8 9" key="1">
    <citation type="submission" date="2017-10" db="EMBL/GenBank/DDBJ databases">
        <title>Draft genome of Longibacter Salinarum.</title>
        <authorList>
            <person name="Goh K.M."/>
            <person name="Shamsir M.S."/>
            <person name="Lim S.W."/>
        </authorList>
    </citation>
    <scope>NUCLEOTIDE SEQUENCE [LARGE SCALE GENOMIC DNA]</scope>
    <source>
        <strain evidence="8 9">KCTC 52045</strain>
    </source>
</reference>
<organism evidence="8 9">
    <name type="scientific">Longibacter salinarum</name>
    <dbReference type="NCBI Taxonomy" id="1850348"/>
    <lineage>
        <taxon>Bacteria</taxon>
        <taxon>Pseudomonadati</taxon>
        <taxon>Rhodothermota</taxon>
        <taxon>Rhodothermia</taxon>
        <taxon>Rhodothermales</taxon>
        <taxon>Salisaetaceae</taxon>
        <taxon>Longibacter</taxon>
    </lineage>
</organism>
<feature type="transmembrane region" description="Helical" evidence="7">
    <location>
        <begin position="75"/>
        <end position="96"/>
    </location>
</feature>
<keyword evidence="5 7" id="KW-1133">Transmembrane helix</keyword>
<evidence type="ECO:0000256" key="2">
    <source>
        <dbReference type="ARBA" id="ARBA00010388"/>
    </source>
</evidence>
<protein>
    <submittedName>
        <fullName evidence="8">Cation:proton antiporter</fullName>
    </submittedName>
</protein>
<dbReference type="InterPro" id="IPR039428">
    <property type="entry name" value="NUOK/Mnh_C1-like"/>
</dbReference>
<dbReference type="PANTHER" id="PTHR34583">
    <property type="entry name" value="ANTIPORTER SUBUNIT MNHC2-RELATED"/>
    <property type="match status" value="1"/>
</dbReference>
<keyword evidence="9" id="KW-1185">Reference proteome</keyword>
<dbReference type="AlphaFoldDB" id="A0A2A8CVW9"/>
<accession>A0A2A8CVW9</accession>
<dbReference type="Proteomes" id="UP000220102">
    <property type="component" value="Unassembled WGS sequence"/>
</dbReference>
<proteinExistence type="inferred from homology"/>
<dbReference type="RefSeq" id="WP_098076294.1">
    <property type="nucleotide sequence ID" value="NZ_PDEQ01000006.1"/>
</dbReference>
<dbReference type="OrthoDB" id="9799219at2"/>
<evidence type="ECO:0000256" key="1">
    <source>
        <dbReference type="ARBA" id="ARBA00004651"/>
    </source>
</evidence>
<dbReference type="Gene3D" id="1.10.287.3510">
    <property type="match status" value="1"/>
</dbReference>
<feature type="transmembrane region" description="Helical" evidence="7">
    <location>
        <begin position="6"/>
        <end position="21"/>
    </location>
</feature>
<evidence type="ECO:0000313" key="9">
    <source>
        <dbReference type="Proteomes" id="UP000220102"/>
    </source>
</evidence>
<feature type="transmembrane region" description="Helical" evidence="7">
    <location>
        <begin position="28"/>
        <end position="46"/>
    </location>
</feature>
<evidence type="ECO:0000256" key="7">
    <source>
        <dbReference type="SAM" id="Phobius"/>
    </source>
</evidence>
<evidence type="ECO:0000256" key="4">
    <source>
        <dbReference type="ARBA" id="ARBA00022692"/>
    </source>
</evidence>
<dbReference type="PANTHER" id="PTHR34583:SF2">
    <property type="entry name" value="ANTIPORTER SUBUNIT MNHC2-RELATED"/>
    <property type="match status" value="1"/>
</dbReference>